<feature type="transmembrane region" description="Helical" evidence="1">
    <location>
        <begin position="123"/>
        <end position="143"/>
    </location>
</feature>
<protein>
    <submittedName>
        <fullName evidence="2">Uncharacterized protein</fullName>
    </submittedName>
</protein>
<feature type="transmembrane region" description="Helical" evidence="1">
    <location>
        <begin position="149"/>
        <end position="167"/>
    </location>
</feature>
<evidence type="ECO:0000256" key="1">
    <source>
        <dbReference type="SAM" id="Phobius"/>
    </source>
</evidence>
<feature type="transmembrane region" description="Helical" evidence="1">
    <location>
        <begin position="73"/>
        <end position="92"/>
    </location>
</feature>
<sequence length="169" mass="16704">MNRHRLVGAALFVAGLALVGWSFAVVPDPDPSRNPGLLGDVYLTLVVPAGGVLLGLGGLLGYTGRRLDPRETLLVPFVVAAVAVGVPALVGGRALSPWAPLAAMAATVVPLGAAAVEKSRETVVAAVGVYALGIVVSLVAGFGVSAFTAVAPLVVGIPGGVVGAVAVRK</sequence>
<accession>A0ABD5Z7A0</accession>
<comment type="caution">
    <text evidence="2">The sequence shown here is derived from an EMBL/GenBank/DDBJ whole genome shotgun (WGS) entry which is preliminary data.</text>
</comment>
<gene>
    <name evidence="2" type="ORF">ACFQJ9_16810</name>
</gene>
<feature type="transmembrane region" description="Helical" evidence="1">
    <location>
        <begin position="40"/>
        <end position="61"/>
    </location>
</feature>
<dbReference type="EMBL" id="JBHTAR010000011">
    <property type="protein sequence ID" value="MFC7201046.1"/>
    <property type="molecule type" value="Genomic_DNA"/>
</dbReference>
<name>A0ABD5Z7A0_9EURY</name>
<keyword evidence="3" id="KW-1185">Reference proteome</keyword>
<dbReference type="RefSeq" id="WP_279527805.1">
    <property type="nucleotide sequence ID" value="NZ_CP122312.1"/>
</dbReference>
<keyword evidence="1" id="KW-0812">Transmembrane</keyword>
<reference evidence="2 3" key="1">
    <citation type="journal article" date="2019" name="Int. J. Syst. Evol. Microbiol.">
        <title>The Global Catalogue of Microorganisms (GCM) 10K type strain sequencing project: providing services to taxonomists for standard genome sequencing and annotation.</title>
        <authorList>
            <consortium name="The Broad Institute Genomics Platform"/>
            <consortium name="The Broad Institute Genome Sequencing Center for Infectious Disease"/>
            <person name="Wu L."/>
            <person name="Ma J."/>
        </authorList>
    </citation>
    <scope>NUCLEOTIDE SEQUENCE [LARGE SCALE GENOMIC DNA]</scope>
    <source>
        <strain evidence="2 3">XZGYJ-43</strain>
    </source>
</reference>
<keyword evidence="1" id="KW-0472">Membrane</keyword>
<keyword evidence="1" id="KW-1133">Transmembrane helix</keyword>
<dbReference type="Proteomes" id="UP001596447">
    <property type="component" value="Unassembled WGS sequence"/>
</dbReference>
<evidence type="ECO:0000313" key="2">
    <source>
        <dbReference type="EMBL" id="MFC7201046.1"/>
    </source>
</evidence>
<evidence type="ECO:0000313" key="3">
    <source>
        <dbReference type="Proteomes" id="UP001596447"/>
    </source>
</evidence>
<proteinExistence type="predicted"/>
<feature type="transmembrane region" description="Helical" evidence="1">
    <location>
        <begin position="98"/>
        <end position="116"/>
    </location>
</feature>
<dbReference type="AlphaFoldDB" id="A0ABD5Z7A0"/>
<organism evidence="2 3">
    <name type="scientific">Halospeciosus flavus</name>
    <dbReference type="NCBI Taxonomy" id="3032283"/>
    <lineage>
        <taxon>Archaea</taxon>
        <taxon>Methanobacteriati</taxon>
        <taxon>Methanobacteriota</taxon>
        <taxon>Stenosarchaea group</taxon>
        <taxon>Halobacteria</taxon>
        <taxon>Halobacteriales</taxon>
        <taxon>Halobacteriaceae</taxon>
        <taxon>Halospeciosus</taxon>
    </lineage>
</organism>